<keyword evidence="4" id="KW-1185">Reference proteome</keyword>
<dbReference type="EMBL" id="RKHL01000001">
    <property type="protein sequence ID" value="ROR83232.1"/>
    <property type="molecule type" value="Genomic_DNA"/>
</dbReference>
<dbReference type="GO" id="GO:0009432">
    <property type="term" value="P:SOS response"/>
    <property type="evidence" value="ECO:0007669"/>
    <property type="project" value="UniProtKB-KW"/>
</dbReference>
<dbReference type="Gene3D" id="3.40.50.300">
    <property type="entry name" value="P-loop containing nucleotide triphosphate hydrolases"/>
    <property type="match status" value="2"/>
</dbReference>
<dbReference type="RefSeq" id="WP_085511095.1">
    <property type="nucleotide sequence ID" value="NZ_FXAP01000002.1"/>
</dbReference>
<evidence type="ECO:0000313" key="3">
    <source>
        <dbReference type="EMBL" id="ROR83232.1"/>
    </source>
</evidence>
<comment type="caution">
    <text evidence="3">The sequence shown here is derived from an EMBL/GenBank/DDBJ whole genome shotgun (WGS) entry which is preliminary data.</text>
</comment>
<sequence>MRCIRIEFHGFKRLADTSCNTDGKLIAFLGPNEAGKSSVLEGLDWLTNAELALPSRLRNRSLSATAATDAIVRATFALTDEDREAIGHLPFTNQALRFIVARYADGGLRTGIGPKLLRERGPFDEVRDELERRPDLSDDDLPPAATAGLALVSSLVEDPDGDWSEENDGNFDALVDWLREPVVDDVDDDEPQPGESGLDPDDLRLAELLVRMKGILQVEHPSRSASRILETRAPDFALFTEADRTLQDSYDLADSGIRDAPPQALANLLGVAGLDLNRLWEQITEADSGAAFTTERRANERLQAALGPKWRQESIDVQFKVDGSLLRILIVEAGEGGANTPINERSDGLRMFVALVAFLAWHSFEVPPILLIDEAETHLHYDAQADLLEVLAADVDATQVFYTTHSPGCLPRDLGTGVRLVSPRNGRRDASELRNDFWTNERPGFTPLLFAMGAGAAAFSAFRRAVLAEGPADMILLPSLIRLATGASDLSYQVAPGLANYRGSGLELEETAARVVYLVDGDTGGAKHANWLKEIGIPEGRIFELRSGWATEDYVHPDRYLEVINALISSNANLGPVALEDLDREQPISKAVADWCKAAGVKAPGKTTVASVLIGDQDTLRLSEGAKEALVELHEQMQNALTADPLTSAGPSQPSTADLG</sequence>
<dbReference type="GO" id="GO:0000731">
    <property type="term" value="P:DNA synthesis involved in DNA repair"/>
    <property type="evidence" value="ECO:0007669"/>
    <property type="project" value="TreeGrafter"/>
</dbReference>
<dbReference type="Proteomes" id="UP000266915">
    <property type="component" value="Unassembled WGS sequence"/>
</dbReference>
<proteinExistence type="predicted"/>
<reference evidence="3 4" key="1">
    <citation type="submission" date="2018-11" db="EMBL/GenBank/DDBJ databases">
        <title>Sequencing the genomes of 1000 actinobacteria strains.</title>
        <authorList>
            <person name="Klenk H.-P."/>
        </authorList>
    </citation>
    <scope>NUCLEOTIDE SEQUENCE [LARGE SCALE GENOMIC DNA]</scope>
    <source>
        <strain evidence="3 4">DSM 14012</strain>
    </source>
</reference>
<feature type="domain" description="ATPase AAA-type core" evidence="2">
    <location>
        <begin position="26"/>
        <end position="408"/>
    </location>
</feature>
<dbReference type="AlphaFoldDB" id="A0A3N2C6T6"/>
<name>A0A3N2C6T6_9MICO</name>
<evidence type="ECO:0000256" key="1">
    <source>
        <dbReference type="ARBA" id="ARBA00023236"/>
    </source>
</evidence>
<dbReference type="InterPro" id="IPR003959">
    <property type="entry name" value="ATPase_AAA_core"/>
</dbReference>
<dbReference type="GO" id="GO:0005524">
    <property type="term" value="F:ATP binding"/>
    <property type="evidence" value="ECO:0007669"/>
    <property type="project" value="InterPro"/>
</dbReference>
<dbReference type="GO" id="GO:0016887">
    <property type="term" value="F:ATP hydrolysis activity"/>
    <property type="evidence" value="ECO:0007669"/>
    <property type="project" value="InterPro"/>
</dbReference>
<dbReference type="SUPFAM" id="SSF52540">
    <property type="entry name" value="P-loop containing nucleoside triphosphate hydrolases"/>
    <property type="match status" value="1"/>
</dbReference>
<dbReference type="PANTHER" id="PTHR32182:SF25">
    <property type="entry name" value="SLR1056 PROTEIN"/>
    <property type="match status" value="1"/>
</dbReference>
<evidence type="ECO:0000259" key="2">
    <source>
        <dbReference type="Pfam" id="PF13304"/>
    </source>
</evidence>
<dbReference type="Pfam" id="PF13304">
    <property type="entry name" value="AAA_21"/>
    <property type="match status" value="1"/>
</dbReference>
<accession>A0A3N2C6T6</accession>
<dbReference type="PANTHER" id="PTHR32182">
    <property type="entry name" value="DNA REPLICATION AND REPAIR PROTEIN RECF"/>
    <property type="match status" value="1"/>
</dbReference>
<evidence type="ECO:0000313" key="4">
    <source>
        <dbReference type="Proteomes" id="UP000266915"/>
    </source>
</evidence>
<gene>
    <name evidence="3" type="ORF">EDD42_3339</name>
</gene>
<protein>
    <submittedName>
        <fullName evidence="3">Putative AbiEii toxin of type IV toxin-antitoxin system</fullName>
    </submittedName>
</protein>
<dbReference type="InterPro" id="IPR027417">
    <property type="entry name" value="P-loop_NTPase"/>
</dbReference>
<dbReference type="GO" id="GO:0006302">
    <property type="term" value="P:double-strand break repair"/>
    <property type="evidence" value="ECO:0007669"/>
    <property type="project" value="TreeGrafter"/>
</dbReference>
<keyword evidence="1" id="KW-0227">DNA damage</keyword>
<keyword evidence="1" id="KW-0742">SOS response</keyword>
<organism evidence="3 4">
    <name type="scientific">Plantibacter flavus</name>
    <dbReference type="NCBI Taxonomy" id="150123"/>
    <lineage>
        <taxon>Bacteria</taxon>
        <taxon>Bacillati</taxon>
        <taxon>Actinomycetota</taxon>
        <taxon>Actinomycetes</taxon>
        <taxon>Micrococcales</taxon>
        <taxon>Microbacteriaceae</taxon>
        <taxon>Plantibacter</taxon>
    </lineage>
</organism>